<accession>A0A8S9WS96</accession>
<proteinExistence type="predicted"/>
<feature type="signal peptide" evidence="1">
    <location>
        <begin position="1"/>
        <end position="17"/>
    </location>
</feature>
<organism evidence="2 3">
    <name type="scientific">Apolygus lucorum</name>
    <name type="common">Small green plant bug</name>
    <name type="synonym">Lygocoris lucorum</name>
    <dbReference type="NCBI Taxonomy" id="248454"/>
    <lineage>
        <taxon>Eukaryota</taxon>
        <taxon>Metazoa</taxon>
        <taxon>Ecdysozoa</taxon>
        <taxon>Arthropoda</taxon>
        <taxon>Hexapoda</taxon>
        <taxon>Insecta</taxon>
        <taxon>Pterygota</taxon>
        <taxon>Neoptera</taxon>
        <taxon>Paraneoptera</taxon>
        <taxon>Hemiptera</taxon>
        <taxon>Heteroptera</taxon>
        <taxon>Panheteroptera</taxon>
        <taxon>Cimicomorpha</taxon>
        <taxon>Miridae</taxon>
        <taxon>Mirini</taxon>
        <taxon>Apolygus</taxon>
    </lineage>
</organism>
<dbReference type="EMBL" id="WIXP02000015">
    <property type="protein sequence ID" value="KAF6198991.1"/>
    <property type="molecule type" value="Genomic_DNA"/>
</dbReference>
<evidence type="ECO:0000313" key="2">
    <source>
        <dbReference type="EMBL" id="KAF6198991.1"/>
    </source>
</evidence>
<dbReference type="AlphaFoldDB" id="A0A8S9WS96"/>
<evidence type="ECO:0000313" key="3">
    <source>
        <dbReference type="Proteomes" id="UP000466442"/>
    </source>
</evidence>
<reference evidence="2" key="1">
    <citation type="journal article" date="2021" name="Mol. Ecol. Resour.">
        <title>Apolygus lucorum genome provides insights into omnivorousness and mesophyll feeding.</title>
        <authorList>
            <person name="Liu Y."/>
            <person name="Liu H."/>
            <person name="Wang H."/>
            <person name="Huang T."/>
            <person name="Liu B."/>
            <person name="Yang B."/>
            <person name="Yin L."/>
            <person name="Li B."/>
            <person name="Zhang Y."/>
            <person name="Zhang S."/>
            <person name="Jiang F."/>
            <person name="Zhang X."/>
            <person name="Ren Y."/>
            <person name="Wang B."/>
            <person name="Wang S."/>
            <person name="Lu Y."/>
            <person name="Wu K."/>
            <person name="Fan W."/>
            <person name="Wang G."/>
        </authorList>
    </citation>
    <scope>NUCLEOTIDE SEQUENCE</scope>
    <source>
        <strain evidence="2">12Hb</strain>
    </source>
</reference>
<feature type="chain" id="PRO_5035838657" evidence="1">
    <location>
        <begin position="18"/>
        <end position="259"/>
    </location>
</feature>
<comment type="caution">
    <text evidence="2">The sequence shown here is derived from an EMBL/GenBank/DDBJ whole genome shotgun (WGS) entry which is preliminary data.</text>
</comment>
<evidence type="ECO:0000256" key="1">
    <source>
        <dbReference type="SAM" id="SignalP"/>
    </source>
</evidence>
<protein>
    <submittedName>
        <fullName evidence="2">Uncharacterized protein</fullName>
    </submittedName>
</protein>
<keyword evidence="1" id="KW-0732">Signal</keyword>
<keyword evidence="3" id="KW-1185">Reference proteome</keyword>
<sequence length="259" mass="29429">MFLQTLWLFPLFLSGLAVDPSVLGIHNVSGLVDDFLEFIYPILRFNGHTEIKFDDISTTDHPVNLKHIDSRLINTPKLREYLGSNTTIPFSFSCEDGKLGDITTLRRSAPATERLEFVIGLFVKFISIRSHFTLEKLYVRFSKCEFTLGDARYKGKLTLEASKNDFKTDLKLVAIGDTSCGLRDKSTPRGNEPLVLKPVVTGTPLKKIIEKILTGIFKKYAKEVKKLTNEKLIDAFSDVIKTNKLCDFLHKRNKPIKHH</sequence>
<dbReference type="Proteomes" id="UP000466442">
    <property type="component" value="Unassembled WGS sequence"/>
</dbReference>
<gene>
    <name evidence="2" type="ORF">GE061_007014</name>
</gene>
<name>A0A8S9WS96_APOLU</name>